<accession>A0A0U2VQP6</accession>
<keyword evidence="10" id="KW-1185">Reference proteome</keyword>
<reference evidence="9 10" key="2">
    <citation type="journal article" date="2016" name="Genome Announc.">
        <title>Complete Genome Sequences of Two Interactive Moderate Thermophiles, Paenibacillus napthalenovorans 32O-Y and Paenibacillus sp. 32O-W.</title>
        <authorList>
            <person name="Butler R.R.III."/>
            <person name="Wang J."/>
            <person name="Stark B.C."/>
            <person name="Pombert J.F."/>
        </authorList>
    </citation>
    <scope>NUCLEOTIDE SEQUENCE [LARGE SCALE GENOMIC DNA]</scope>
    <source>
        <strain evidence="9 10">32O-Y</strain>
    </source>
</reference>
<keyword evidence="7" id="KW-0472">Membrane</keyword>
<gene>
    <name evidence="9" type="ORF">IJ22_14550</name>
</gene>
<evidence type="ECO:0000256" key="1">
    <source>
        <dbReference type="ARBA" id="ARBA00004651"/>
    </source>
</evidence>
<dbReference type="GO" id="GO:0022857">
    <property type="term" value="F:transmembrane transporter activity"/>
    <property type="evidence" value="ECO:0007669"/>
    <property type="project" value="InterPro"/>
</dbReference>
<evidence type="ECO:0000313" key="9">
    <source>
        <dbReference type="EMBL" id="ALS21831.1"/>
    </source>
</evidence>
<evidence type="ECO:0000256" key="2">
    <source>
        <dbReference type="ARBA" id="ARBA00022448"/>
    </source>
</evidence>
<keyword evidence="5" id="KW-0029">Amino-acid transport</keyword>
<dbReference type="OrthoDB" id="9807115at2"/>
<evidence type="ECO:0000256" key="6">
    <source>
        <dbReference type="ARBA" id="ARBA00022989"/>
    </source>
</evidence>
<dbReference type="PANTHER" id="PTHR11795">
    <property type="entry name" value="BRANCHED-CHAIN AMINO ACID TRANSPORT SYSTEM PERMEASE PROTEIN LIVH"/>
    <property type="match status" value="1"/>
</dbReference>
<dbReference type="CDD" id="cd06582">
    <property type="entry name" value="TM_PBP1_LivH_like"/>
    <property type="match status" value="1"/>
</dbReference>
<evidence type="ECO:0000256" key="3">
    <source>
        <dbReference type="ARBA" id="ARBA00022475"/>
    </source>
</evidence>
<sequence length="293" mass="30803">MDTISQVMQYLITGLTTGSIYALIAVGYVTIYNVTGVINFAQGEFTMLGALLCVSFVQSGVPLVFSIILAIVLTACFGFFMERTTVYPVRNANFVTLIIITIGVSIVLRGAGLLIWGNTPLSLPPFSDSSPVMILGAVLIPQSIWVFATLVLLLGMLYLFFEKTVLGTALKACVINPKAAQLMGINTRSMSAFAFTASAAVGAVAGIVVTPITGAIYDMGLLLGLKGFMAMVIGGMNNISGAVFAGFLIGVIEAFSGGYISTSYSDAISFAFLLLVLFISPNGMMSKATGKRV</sequence>
<dbReference type="AlphaFoldDB" id="A0A0U2VQP6"/>
<dbReference type="Pfam" id="PF02653">
    <property type="entry name" value="BPD_transp_2"/>
    <property type="match status" value="1"/>
</dbReference>
<dbReference type="STRING" id="162209.IJ22_14550"/>
<comment type="subcellular location">
    <subcellularLocation>
        <location evidence="1">Cell membrane</location>
        <topology evidence="1">Multi-pass membrane protein</topology>
    </subcellularLocation>
</comment>
<dbReference type="PATRIC" id="fig|162209.4.peg.1543"/>
<dbReference type="GO" id="GO:0006865">
    <property type="term" value="P:amino acid transport"/>
    <property type="evidence" value="ECO:0007669"/>
    <property type="project" value="UniProtKB-KW"/>
</dbReference>
<reference evidence="10" key="1">
    <citation type="submission" date="2015-12" db="EMBL/GenBank/DDBJ databases">
        <title>Complete genome sequences of two moderately thermophilic Paenibacillus species.</title>
        <authorList>
            <person name="Butler R.III."/>
            <person name="Wang J."/>
            <person name="Stark B.C."/>
            <person name="Pombert J.-F."/>
        </authorList>
    </citation>
    <scope>NUCLEOTIDE SEQUENCE [LARGE SCALE GENOMIC DNA]</scope>
    <source>
        <strain evidence="10">32O-Y</strain>
    </source>
</reference>
<evidence type="ECO:0000256" key="5">
    <source>
        <dbReference type="ARBA" id="ARBA00022970"/>
    </source>
</evidence>
<dbReference type="RefSeq" id="WP_062408179.1">
    <property type="nucleotide sequence ID" value="NZ_CP013652.1"/>
</dbReference>
<dbReference type="KEGG" id="pnp:IJ22_14550"/>
<dbReference type="EMBL" id="CP013652">
    <property type="protein sequence ID" value="ALS21831.1"/>
    <property type="molecule type" value="Genomic_DNA"/>
</dbReference>
<comment type="similarity">
    <text evidence="8">Belongs to the binding-protein-dependent transport system permease family. LivHM subfamily.</text>
</comment>
<dbReference type="InterPro" id="IPR052157">
    <property type="entry name" value="BCAA_transport_permease"/>
</dbReference>
<evidence type="ECO:0000256" key="7">
    <source>
        <dbReference type="ARBA" id="ARBA00023136"/>
    </source>
</evidence>
<dbReference type="GO" id="GO:0005886">
    <property type="term" value="C:plasma membrane"/>
    <property type="evidence" value="ECO:0007669"/>
    <property type="project" value="UniProtKB-SubCell"/>
</dbReference>
<organism evidence="9 10">
    <name type="scientific">Paenibacillus naphthalenovorans</name>
    <dbReference type="NCBI Taxonomy" id="162209"/>
    <lineage>
        <taxon>Bacteria</taxon>
        <taxon>Bacillati</taxon>
        <taxon>Bacillota</taxon>
        <taxon>Bacilli</taxon>
        <taxon>Bacillales</taxon>
        <taxon>Paenibacillaceae</taxon>
        <taxon>Paenibacillus</taxon>
    </lineage>
</organism>
<evidence type="ECO:0000313" key="10">
    <source>
        <dbReference type="Proteomes" id="UP000061660"/>
    </source>
</evidence>
<evidence type="ECO:0000256" key="4">
    <source>
        <dbReference type="ARBA" id="ARBA00022692"/>
    </source>
</evidence>
<protein>
    <submittedName>
        <fullName evidence="9">Inner-membrane translocator</fullName>
    </submittedName>
</protein>
<keyword evidence="3" id="KW-1003">Cell membrane</keyword>
<dbReference type="InterPro" id="IPR001851">
    <property type="entry name" value="ABC_transp_permease"/>
</dbReference>
<name>A0A0U2VQP6_9BACL</name>
<dbReference type="Proteomes" id="UP000061660">
    <property type="component" value="Chromosome"/>
</dbReference>
<proteinExistence type="inferred from homology"/>
<keyword evidence="2" id="KW-0813">Transport</keyword>
<keyword evidence="4" id="KW-0812">Transmembrane</keyword>
<dbReference type="PANTHER" id="PTHR11795:SF450">
    <property type="entry name" value="ABC TRANSPORTER PERMEASE PROTEIN"/>
    <property type="match status" value="1"/>
</dbReference>
<keyword evidence="6" id="KW-1133">Transmembrane helix</keyword>
<evidence type="ECO:0000256" key="8">
    <source>
        <dbReference type="ARBA" id="ARBA00037998"/>
    </source>
</evidence>